<sequence length="393" mass="44327">MTRLPSNPKNGVKFSGTEICLSVSESIDVLIADINDFFRKILILKIPNVAIELVVGCEDIPGSQCENIFLANDTNPLPFSTSSIERLKSGLEDYILKHGHRSTQNCKSCFSTWDNLKVGSGTACTLESHKSSRSGLMVEVVIILSELDPTCPLFKECFSTTEVLYFEDYKPCPISESILNALTSIDWKIYGLAGGNIVDREGDLLGWENLPPHTRLTMVLHSYHKQIPPARPRTQTDRCLIKRAIKHAMDDLKEKHAGILLSANALKIRSYAPDLARSIAGLILSSNDSDFQEECFTLLGLQYREIGGETVEESIKEKIISVIDMNDRKSQTSKEVEMAPAPLLFEDDRCWNSIFQDEECEVWSGRRRRRPSSFEKKGKKKDTKGIYNYLYYI</sequence>
<comment type="caution">
    <text evidence="1">The sequence shown here is derived from an EMBL/GenBank/DDBJ whole genome shotgun (WGS) entry which is preliminary data.</text>
</comment>
<dbReference type="EMBL" id="CM004399">
    <property type="protein sequence ID" value="KAG8640148.1"/>
    <property type="molecule type" value="Genomic_DNA"/>
</dbReference>
<name>A0ACB7GKF8_MANES</name>
<organism evidence="1 2">
    <name type="scientific">Manihot esculenta</name>
    <name type="common">Cassava</name>
    <name type="synonym">Jatropha manihot</name>
    <dbReference type="NCBI Taxonomy" id="3983"/>
    <lineage>
        <taxon>Eukaryota</taxon>
        <taxon>Viridiplantae</taxon>
        <taxon>Streptophyta</taxon>
        <taxon>Embryophyta</taxon>
        <taxon>Tracheophyta</taxon>
        <taxon>Spermatophyta</taxon>
        <taxon>Magnoliopsida</taxon>
        <taxon>eudicotyledons</taxon>
        <taxon>Gunneridae</taxon>
        <taxon>Pentapetalae</taxon>
        <taxon>rosids</taxon>
        <taxon>fabids</taxon>
        <taxon>Malpighiales</taxon>
        <taxon>Euphorbiaceae</taxon>
        <taxon>Crotonoideae</taxon>
        <taxon>Manihoteae</taxon>
        <taxon>Manihot</taxon>
    </lineage>
</organism>
<gene>
    <name evidence="1" type="ORF">MANES_13G029100v8</name>
</gene>
<accession>A0ACB7GKF8</accession>
<proteinExistence type="predicted"/>
<keyword evidence="2" id="KW-1185">Reference proteome</keyword>
<protein>
    <submittedName>
        <fullName evidence="1">Uncharacterized protein</fullName>
    </submittedName>
</protein>
<reference evidence="2" key="1">
    <citation type="journal article" date="2016" name="Nat. Biotechnol.">
        <title>Sequencing wild and cultivated cassava and related species reveals extensive interspecific hybridization and genetic diversity.</title>
        <authorList>
            <person name="Bredeson J.V."/>
            <person name="Lyons J.B."/>
            <person name="Prochnik S.E."/>
            <person name="Wu G.A."/>
            <person name="Ha C.M."/>
            <person name="Edsinger-Gonzales E."/>
            <person name="Grimwood J."/>
            <person name="Schmutz J."/>
            <person name="Rabbi I.Y."/>
            <person name="Egesi C."/>
            <person name="Nauluvula P."/>
            <person name="Lebot V."/>
            <person name="Ndunguru J."/>
            <person name="Mkamilo G."/>
            <person name="Bart R.S."/>
            <person name="Setter T.L."/>
            <person name="Gleadow R.M."/>
            <person name="Kulakow P."/>
            <person name="Ferguson M.E."/>
            <person name="Rounsley S."/>
            <person name="Rokhsar D.S."/>
        </authorList>
    </citation>
    <scope>NUCLEOTIDE SEQUENCE [LARGE SCALE GENOMIC DNA]</scope>
    <source>
        <strain evidence="2">cv. AM560-2</strain>
    </source>
</reference>
<evidence type="ECO:0000313" key="1">
    <source>
        <dbReference type="EMBL" id="KAG8640148.1"/>
    </source>
</evidence>
<dbReference type="Proteomes" id="UP000091857">
    <property type="component" value="Chromosome 13"/>
</dbReference>
<evidence type="ECO:0000313" key="2">
    <source>
        <dbReference type="Proteomes" id="UP000091857"/>
    </source>
</evidence>